<sequence length="327" mass="35796">MAERIPAEERLMNLVVALVATEIGLTKQQILESVSGYRQRAGSRSDALDKMFERDKEELRSIGMPLETIPSSTDPNDLRDARYRIPKSEYHLPEDISFTPAELAVLGLAGRVWSSGSLSADARSGLRKIRSLGIDVDEPILGFAPRLDPRDAAFGPLQAAIERSRTVTFPYLKPGEDAETRRTVEPLALVEYEGRWHVYGFDVDAAADRTFLLSRIVGDVVPTGAVFPASARAGAGERALAGLEEVARRQRALVEVTPGSEGALRLLRRAESAPQGYLVPYVDRHIFADELASYGPEVRVVAPDDLRDAVVERLRAAAAAHTEEAAR</sequence>
<accession>A0ABP8ZVG1</accession>
<evidence type="ECO:0000259" key="1">
    <source>
        <dbReference type="Pfam" id="PF13280"/>
    </source>
</evidence>
<dbReference type="InterPro" id="IPR051534">
    <property type="entry name" value="CBASS_pafABC_assoc_protein"/>
</dbReference>
<evidence type="ECO:0000259" key="2">
    <source>
        <dbReference type="Pfam" id="PF25583"/>
    </source>
</evidence>
<dbReference type="Pfam" id="PF13280">
    <property type="entry name" value="WYL"/>
    <property type="match status" value="1"/>
</dbReference>
<dbReference type="InterPro" id="IPR057727">
    <property type="entry name" value="WCX_dom"/>
</dbReference>
<evidence type="ECO:0000313" key="3">
    <source>
        <dbReference type="EMBL" id="GAA4766501.1"/>
    </source>
</evidence>
<keyword evidence="4" id="KW-1185">Reference proteome</keyword>
<dbReference type="PROSITE" id="PS52050">
    <property type="entry name" value="WYL"/>
    <property type="match status" value="1"/>
</dbReference>
<organism evidence="3 4">
    <name type="scientific">Microbacterium gilvum</name>
    <dbReference type="NCBI Taxonomy" id="1336204"/>
    <lineage>
        <taxon>Bacteria</taxon>
        <taxon>Bacillati</taxon>
        <taxon>Actinomycetota</taxon>
        <taxon>Actinomycetes</taxon>
        <taxon>Micrococcales</taxon>
        <taxon>Microbacteriaceae</taxon>
        <taxon>Microbacterium</taxon>
    </lineage>
</organism>
<evidence type="ECO:0000313" key="4">
    <source>
        <dbReference type="Proteomes" id="UP001501645"/>
    </source>
</evidence>
<name>A0ABP8ZVG1_9MICO</name>
<dbReference type="Pfam" id="PF25583">
    <property type="entry name" value="WCX"/>
    <property type="match status" value="1"/>
</dbReference>
<dbReference type="PANTHER" id="PTHR34580:SF3">
    <property type="entry name" value="PROTEIN PAFB"/>
    <property type="match status" value="1"/>
</dbReference>
<gene>
    <name evidence="3" type="ORF">GCM10023351_07210</name>
</gene>
<feature type="domain" description="WYL" evidence="1">
    <location>
        <begin position="153"/>
        <end position="216"/>
    </location>
</feature>
<protein>
    <submittedName>
        <fullName evidence="3">WYL domain-containing protein</fullName>
    </submittedName>
</protein>
<proteinExistence type="predicted"/>
<dbReference type="EMBL" id="BAABKO010000001">
    <property type="protein sequence ID" value="GAA4766501.1"/>
    <property type="molecule type" value="Genomic_DNA"/>
</dbReference>
<dbReference type="InterPro" id="IPR026881">
    <property type="entry name" value="WYL_dom"/>
</dbReference>
<comment type="caution">
    <text evidence="3">The sequence shown here is derived from an EMBL/GenBank/DDBJ whole genome shotgun (WGS) entry which is preliminary data.</text>
</comment>
<dbReference type="PANTHER" id="PTHR34580">
    <property type="match status" value="1"/>
</dbReference>
<reference evidence="4" key="1">
    <citation type="journal article" date="2019" name="Int. J. Syst. Evol. Microbiol.">
        <title>The Global Catalogue of Microorganisms (GCM) 10K type strain sequencing project: providing services to taxonomists for standard genome sequencing and annotation.</title>
        <authorList>
            <consortium name="The Broad Institute Genomics Platform"/>
            <consortium name="The Broad Institute Genome Sequencing Center for Infectious Disease"/>
            <person name="Wu L."/>
            <person name="Ma J."/>
        </authorList>
    </citation>
    <scope>NUCLEOTIDE SEQUENCE [LARGE SCALE GENOMIC DNA]</scope>
    <source>
        <strain evidence="4">JCM 18537</strain>
    </source>
</reference>
<dbReference type="Proteomes" id="UP001501645">
    <property type="component" value="Unassembled WGS sequence"/>
</dbReference>
<feature type="domain" description="WCX" evidence="2">
    <location>
        <begin position="252"/>
        <end position="318"/>
    </location>
</feature>